<feature type="compositionally biased region" description="Polar residues" evidence="4">
    <location>
        <begin position="1"/>
        <end position="15"/>
    </location>
</feature>
<dbReference type="CDD" id="cd00067">
    <property type="entry name" value="GAL4"/>
    <property type="match status" value="1"/>
</dbReference>
<dbReference type="RefSeq" id="XP_045962986.1">
    <property type="nucleotide sequence ID" value="XM_046105849.1"/>
</dbReference>
<dbReference type="Gene3D" id="4.10.240.10">
    <property type="entry name" value="Zn(2)-C6 fungal-type DNA-binding domain"/>
    <property type="match status" value="1"/>
</dbReference>
<dbReference type="GO" id="GO:0003677">
    <property type="term" value="F:DNA binding"/>
    <property type="evidence" value="ECO:0007669"/>
    <property type="project" value="InterPro"/>
</dbReference>
<sequence length="749" mass="84905">MVSASSTVEQVQDEQVSDRTSSDIGGPAGDFKATYTMANVINSNTSDNTLPAARLKACDRCFRRKIRCDRHKPCRACEEIDTPCITARPAHAKLNDVFRAHRFVRPSVTLSLVNDNSNNFKDRLIKLEQNVQAIRDQTRTQVHHQPPNWSNSERTDVHPGESMETSTSPRLFLGQSLFDTTENIFFEPENRSQILLQGLSPQTNKDPVLPMYSHSKRRCDDIMNPWPKPTNKRTEPGLVLQSISRGTTAKVDLDNTTYDSTPLFKESNVHDQALDWGAEPAIIESHNSTPLVSQIPFLWTVFKKNIDPLLKVLHVPSMDKTIQMIIQNPNSLTPKVEALLFSISYAAISSLEENDVNIYLRNKKAYLITQSRTSIERALAKANFRNTFDLGVLQALTIYLVIAHRHEDIRCPWALTSLLIRVNQILGIYTNPKSTGLSPFGTEMGRRLWWVVSTMDLSYAEHDGTQAVITDRSVSPDYPSNINDINLFPEMESFPRAIYGGTDTTLCLVQYQLCSLAKRVRATTDQARPTSFSARLAIQAREKLLHESYEPVKRKYLSPHTDQHGQWNGGEDPATTARRIEATMRLIIYEPVLLAVSNLGDEEVYRRLYSSAVDVVESISLIYTEPRYKMYRGILQSSVQWQAIGYVVLGMYQRPWTTYIQRAQIALRPLIDNIELGKHFRPPRHATTEVLLMKVMAEATRTRNLQGKGPQVCKEALMYCALSLSDFLHDTLPPERPWEVSGHSFGELN</sequence>
<evidence type="ECO:0000256" key="4">
    <source>
        <dbReference type="SAM" id="MobiDB-lite"/>
    </source>
</evidence>
<dbReference type="PANTHER" id="PTHR31001:SF50">
    <property type="entry name" value="ZN(II)2CYS6 TRANSCRIPTION FACTOR (EUROFUNG)"/>
    <property type="match status" value="1"/>
</dbReference>
<dbReference type="PROSITE" id="PS50048">
    <property type="entry name" value="ZN2_CY6_FUNGAL_2"/>
    <property type="match status" value="1"/>
</dbReference>
<dbReference type="GO" id="GO:0008270">
    <property type="term" value="F:zinc ion binding"/>
    <property type="evidence" value="ECO:0007669"/>
    <property type="project" value="InterPro"/>
</dbReference>
<reference evidence="6" key="1">
    <citation type="journal article" date="2021" name="Nat. Commun.">
        <title>Genetic determinants of endophytism in the Arabidopsis root mycobiome.</title>
        <authorList>
            <person name="Mesny F."/>
            <person name="Miyauchi S."/>
            <person name="Thiergart T."/>
            <person name="Pickel B."/>
            <person name="Atanasova L."/>
            <person name="Karlsson M."/>
            <person name="Huettel B."/>
            <person name="Barry K.W."/>
            <person name="Haridas S."/>
            <person name="Chen C."/>
            <person name="Bauer D."/>
            <person name="Andreopoulos W."/>
            <person name="Pangilinan J."/>
            <person name="LaButti K."/>
            <person name="Riley R."/>
            <person name="Lipzen A."/>
            <person name="Clum A."/>
            <person name="Drula E."/>
            <person name="Henrissat B."/>
            <person name="Kohler A."/>
            <person name="Grigoriev I.V."/>
            <person name="Martin F.M."/>
            <person name="Hacquard S."/>
        </authorList>
    </citation>
    <scope>NUCLEOTIDE SEQUENCE</scope>
    <source>
        <strain evidence="6">MPI-SDFR-AT-0073</strain>
    </source>
</reference>
<organism evidence="6 7">
    <name type="scientific">Truncatella angustata</name>
    <dbReference type="NCBI Taxonomy" id="152316"/>
    <lineage>
        <taxon>Eukaryota</taxon>
        <taxon>Fungi</taxon>
        <taxon>Dikarya</taxon>
        <taxon>Ascomycota</taxon>
        <taxon>Pezizomycotina</taxon>
        <taxon>Sordariomycetes</taxon>
        <taxon>Xylariomycetidae</taxon>
        <taxon>Amphisphaeriales</taxon>
        <taxon>Sporocadaceae</taxon>
        <taxon>Truncatella</taxon>
    </lineage>
</organism>
<dbReference type="SUPFAM" id="SSF57701">
    <property type="entry name" value="Zn2/Cys6 DNA-binding domain"/>
    <property type="match status" value="1"/>
</dbReference>
<dbReference type="GO" id="GO:0000981">
    <property type="term" value="F:DNA-binding transcription factor activity, RNA polymerase II-specific"/>
    <property type="evidence" value="ECO:0007669"/>
    <property type="project" value="InterPro"/>
</dbReference>
<keyword evidence="7" id="KW-1185">Reference proteome</keyword>
<comment type="subcellular location">
    <subcellularLocation>
        <location evidence="1">Nucleus</location>
    </subcellularLocation>
</comment>
<dbReference type="CDD" id="cd12148">
    <property type="entry name" value="fungal_TF_MHR"/>
    <property type="match status" value="1"/>
</dbReference>
<evidence type="ECO:0000256" key="1">
    <source>
        <dbReference type="ARBA" id="ARBA00004123"/>
    </source>
</evidence>
<proteinExistence type="predicted"/>
<dbReference type="AlphaFoldDB" id="A0A9P8UUI5"/>
<dbReference type="InterPro" id="IPR050613">
    <property type="entry name" value="Sec_Metabolite_Reg"/>
</dbReference>
<dbReference type="InterPro" id="IPR036864">
    <property type="entry name" value="Zn2-C6_fun-type_DNA-bd_sf"/>
</dbReference>
<dbReference type="GO" id="GO:0006351">
    <property type="term" value="P:DNA-templated transcription"/>
    <property type="evidence" value="ECO:0007669"/>
    <property type="project" value="InterPro"/>
</dbReference>
<dbReference type="OrthoDB" id="3989227at2759"/>
<dbReference type="Pfam" id="PF04082">
    <property type="entry name" value="Fungal_trans"/>
    <property type="match status" value="1"/>
</dbReference>
<dbReference type="GeneID" id="70134740"/>
<dbReference type="InterPro" id="IPR001138">
    <property type="entry name" value="Zn2Cys6_DnaBD"/>
</dbReference>
<protein>
    <recommendedName>
        <fullName evidence="5">Zn(2)-C6 fungal-type domain-containing protein</fullName>
    </recommendedName>
</protein>
<evidence type="ECO:0000256" key="3">
    <source>
        <dbReference type="ARBA" id="ARBA00023242"/>
    </source>
</evidence>
<dbReference type="EMBL" id="JAGPXC010000002">
    <property type="protein sequence ID" value="KAH6658752.1"/>
    <property type="molecule type" value="Genomic_DNA"/>
</dbReference>
<evidence type="ECO:0000256" key="2">
    <source>
        <dbReference type="ARBA" id="ARBA00022723"/>
    </source>
</evidence>
<keyword evidence="2" id="KW-0479">Metal-binding</keyword>
<dbReference type="Proteomes" id="UP000758603">
    <property type="component" value="Unassembled WGS sequence"/>
</dbReference>
<dbReference type="InterPro" id="IPR007219">
    <property type="entry name" value="XnlR_reg_dom"/>
</dbReference>
<feature type="region of interest" description="Disordered" evidence="4">
    <location>
        <begin position="1"/>
        <end position="28"/>
    </location>
</feature>
<keyword evidence="3" id="KW-0539">Nucleus</keyword>
<name>A0A9P8UUI5_9PEZI</name>
<accession>A0A9P8UUI5</accession>
<gene>
    <name evidence="6" type="ORF">BKA67DRAFT_644490</name>
</gene>
<dbReference type="SMART" id="SM00066">
    <property type="entry name" value="GAL4"/>
    <property type="match status" value="1"/>
</dbReference>
<feature type="region of interest" description="Disordered" evidence="4">
    <location>
        <begin position="138"/>
        <end position="167"/>
    </location>
</feature>
<feature type="domain" description="Zn(2)-C6 fungal-type" evidence="5">
    <location>
        <begin position="57"/>
        <end position="86"/>
    </location>
</feature>
<evidence type="ECO:0000313" key="7">
    <source>
        <dbReference type="Proteomes" id="UP000758603"/>
    </source>
</evidence>
<evidence type="ECO:0000313" key="6">
    <source>
        <dbReference type="EMBL" id="KAH6658752.1"/>
    </source>
</evidence>
<dbReference type="Pfam" id="PF00172">
    <property type="entry name" value="Zn_clus"/>
    <property type="match status" value="1"/>
</dbReference>
<dbReference type="GO" id="GO:0005634">
    <property type="term" value="C:nucleus"/>
    <property type="evidence" value="ECO:0007669"/>
    <property type="project" value="UniProtKB-SubCell"/>
</dbReference>
<dbReference type="PANTHER" id="PTHR31001">
    <property type="entry name" value="UNCHARACTERIZED TRANSCRIPTIONAL REGULATORY PROTEIN"/>
    <property type="match status" value="1"/>
</dbReference>
<evidence type="ECO:0000259" key="5">
    <source>
        <dbReference type="PROSITE" id="PS50048"/>
    </source>
</evidence>
<comment type="caution">
    <text evidence="6">The sequence shown here is derived from an EMBL/GenBank/DDBJ whole genome shotgun (WGS) entry which is preliminary data.</text>
</comment>